<keyword evidence="4" id="KW-1185">Reference proteome</keyword>
<dbReference type="AlphaFoldDB" id="G4Z6I0"/>
<dbReference type="FunFam" id="3.40.30.10:FF:000035">
    <property type="entry name" value="hematopoietic prostaglandin D synthase"/>
    <property type="match status" value="1"/>
</dbReference>
<dbReference type="CDD" id="cd03192">
    <property type="entry name" value="GST_C_Sigma_like"/>
    <property type="match status" value="1"/>
</dbReference>
<evidence type="ECO:0000259" key="1">
    <source>
        <dbReference type="PROSITE" id="PS50404"/>
    </source>
</evidence>
<dbReference type="GO" id="GO:0006749">
    <property type="term" value="P:glutathione metabolic process"/>
    <property type="evidence" value="ECO:0007669"/>
    <property type="project" value="TreeGrafter"/>
</dbReference>
<dbReference type="SFLD" id="SFLDG01205">
    <property type="entry name" value="AMPS.1"/>
    <property type="match status" value="1"/>
</dbReference>
<dbReference type="PROSITE" id="PS50404">
    <property type="entry name" value="GST_NTER"/>
    <property type="match status" value="1"/>
</dbReference>
<dbReference type="STRING" id="1094619.G4Z6I0"/>
<dbReference type="OMA" id="CEMIDET"/>
<dbReference type="InterPro" id="IPR004045">
    <property type="entry name" value="Glutathione_S-Trfase_N"/>
</dbReference>
<dbReference type="SFLD" id="SFLDS00019">
    <property type="entry name" value="Glutathione_Transferase_(cytos"/>
    <property type="match status" value="1"/>
</dbReference>
<feature type="domain" description="GST N-terminal" evidence="1">
    <location>
        <begin position="4"/>
        <end position="81"/>
    </location>
</feature>
<evidence type="ECO:0000313" key="3">
    <source>
        <dbReference type="EMBL" id="EGZ19550.1"/>
    </source>
</evidence>
<dbReference type="PROSITE" id="PS50405">
    <property type="entry name" value="GST_CTER"/>
    <property type="match status" value="1"/>
</dbReference>
<dbReference type="InterPro" id="IPR036282">
    <property type="entry name" value="Glutathione-S-Trfase_C_sf"/>
</dbReference>
<dbReference type="InterPro" id="IPR036249">
    <property type="entry name" value="Thioredoxin-like_sf"/>
</dbReference>
<dbReference type="InterPro" id="IPR050213">
    <property type="entry name" value="GST_superfamily"/>
</dbReference>
<dbReference type="CDD" id="cd03039">
    <property type="entry name" value="GST_N_Sigma_like"/>
    <property type="match status" value="1"/>
</dbReference>
<dbReference type="KEGG" id="psoj:PHYSODRAFT_543294"/>
<dbReference type="SUPFAM" id="SSF52833">
    <property type="entry name" value="Thioredoxin-like"/>
    <property type="match status" value="1"/>
</dbReference>
<organism evidence="3 4">
    <name type="scientific">Phytophthora sojae (strain P6497)</name>
    <name type="common">Soybean stem and root rot agent</name>
    <name type="synonym">Phytophthora megasperma f. sp. glycines</name>
    <dbReference type="NCBI Taxonomy" id="1094619"/>
    <lineage>
        <taxon>Eukaryota</taxon>
        <taxon>Sar</taxon>
        <taxon>Stramenopiles</taxon>
        <taxon>Oomycota</taxon>
        <taxon>Peronosporomycetes</taxon>
        <taxon>Peronosporales</taxon>
        <taxon>Peronosporaceae</taxon>
        <taxon>Phytophthora</taxon>
    </lineage>
</organism>
<accession>G4Z6I0</accession>
<evidence type="ECO:0000313" key="4">
    <source>
        <dbReference type="Proteomes" id="UP000002640"/>
    </source>
</evidence>
<dbReference type="InParanoid" id="G4Z6I0"/>
<dbReference type="PANTHER" id="PTHR11571:SF150">
    <property type="entry name" value="GLUTATHIONE S-TRANSFERASE"/>
    <property type="match status" value="1"/>
</dbReference>
<dbReference type="Gene3D" id="3.40.30.10">
    <property type="entry name" value="Glutaredoxin"/>
    <property type="match status" value="1"/>
</dbReference>
<feature type="domain" description="GST C-terminal" evidence="2">
    <location>
        <begin position="83"/>
        <end position="198"/>
    </location>
</feature>
<gene>
    <name evidence="3" type="ORF">PHYSODRAFT_543294</name>
</gene>
<protein>
    <submittedName>
        <fullName evidence="3">Glutathione S-transferase</fullName>
    </submittedName>
</protein>
<dbReference type="Gene3D" id="1.20.1050.10">
    <property type="match status" value="1"/>
</dbReference>
<name>G4Z6I0_PHYSP</name>
<dbReference type="RefSeq" id="XP_009522267.1">
    <property type="nucleotide sequence ID" value="XM_009523972.1"/>
</dbReference>
<dbReference type="GeneID" id="20662496"/>
<dbReference type="InterPro" id="IPR010987">
    <property type="entry name" value="Glutathione-S-Trfase_C-like"/>
</dbReference>
<evidence type="ECO:0000259" key="2">
    <source>
        <dbReference type="PROSITE" id="PS50405"/>
    </source>
</evidence>
<dbReference type="EMBL" id="JH159153">
    <property type="protein sequence ID" value="EGZ19550.1"/>
    <property type="molecule type" value="Genomic_DNA"/>
</dbReference>
<dbReference type="Proteomes" id="UP000002640">
    <property type="component" value="Unassembled WGS sequence"/>
</dbReference>
<sequence>MIQPKIKLTYFDGKGYAELARMLFNYGNVAFMDERISLEDYEAMKPKLPFVQVPILEVDGTVYSQSMAMARYAAKLAGLYPGDAVTALKVDMFSSSLCDLDAPFMDFMWKTEDETEKAEKKKVFIEETVPTFLTTFEKLVAGKFVLGDTISYADLQLSVFPDFSVDGYPKLAATVSNVKTEPTIAAYLSLAEQSAQGLRK</sequence>
<reference evidence="3 4" key="1">
    <citation type="journal article" date="2006" name="Science">
        <title>Phytophthora genome sequences uncover evolutionary origins and mechanisms of pathogenesis.</title>
        <authorList>
            <person name="Tyler B.M."/>
            <person name="Tripathy S."/>
            <person name="Zhang X."/>
            <person name="Dehal P."/>
            <person name="Jiang R.H."/>
            <person name="Aerts A."/>
            <person name="Arredondo F.D."/>
            <person name="Baxter L."/>
            <person name="Bensasson D."/>
            <person name="Beynon J.L."/>
            <person name="Chapman J."/>
            <person name="Damasceno C.M."/>
            <person name="Dorrance A.E."/>
            <person name="Dou D."/>
            <person name="Dickerman A.W."/>
            <person name="Dubchak I.L."/>
            <person name="Garbelotto M."/>
            <person name="Gijzen M."/>
            <person name="Gordon S.G."/>
            <person name="Govers F."/>
            <person name="Grunwald N.J."/>
            <person name="Huang W."/>
            <person name="Ivors K.L."/>
            <person name="Jones R.W."/>
            <person name="Kamoun S."/>
            <person name="Krampis K."/>
            <person name="Lamour K.H."/>
            <person name="Lee M.K."/>
            <person name="McDonald W.H."/>
            <person name="Medina M."/>
            <person name="Meijer H.J."/>
            <person name="Nordberg E.K."/>
            <person name="Maclean D.J."/>
            <person name="Ospina-Giraldo M.D."/>
            <person name="Morris P.F."/>
            <person name="Phuntumart V."/>
            <person name="Putnam N.H."/>
            <person name="Rash S."/>
            <person name="Rose J.K."/>
            <person name="Sakihama Y."/>
            <person name="Salamov A.A."/>
            <person name="Savidor A."/>
            <person name="Scheuring C.F."/>
            <person name="Smith B.M."/>
            <person name="Sobral B.W."/>
            <person name="Terry A."/>
            <person name="Torto-Alalibo T.A."/>
            <person name="Win J."/>
            <person name="Xu Z."/>
            <person name="Zhang H."/>
            <person name="Grigoriev I.V."/>
            <person name="Rokhsar D.S."/>
            <person name="Boore J.L."/>
        </authorList>
    </citation>
    <scope>NUCLEOTIDE SEQUENCE [LARGE SCALE GENOMIC DNA]</scope>
    <source>
        <strain evidence="3 4">P6497</strain>
    </source>
</reference>
<dbReference type="SMR" id="G4Z6I0"/>
<dbReference type="Pfam" id="PF14497">
    <property type="entry name" value="GST_C_3"/>
    <property type="match status" value="1"/>
</dbReference>
<dbReference type="PANTHER" id="PTHR11571">
    <property type="entry name" value="GLUTATHIONE S-TRANSFERASE"/>
    <property type="match status" value="1"/>
</dbReference>
<dbReference type="InterPro" id="IPR040079">
    <property type="entry name" value="Glutathione_S-Trfase"/>
</dbReference>
<dbReference type="SFLD" id="SFLDG00363">
    <property type="entry name" value="AMPS_(cytGST):_Alpha-__Mu-__Pi"/>
    <property type="match status" value="1"/>
</dbReference>
<proteinExistence type="predicted"/>
<dbReference type="GO" id="GO:0004364">
    <property type="term" value="F:glutathione transferase activity"/>
    <property type="evidence" value="ECO:0007669"/>
    <property type="project" value="TreeGrafter"/>
</dbReference>
<dbReference type="SUPFAM" id="SSF47616">
    <property type="entry name" value="GST C-terminal domain-like"/>
    <property type="match status" value="1"/>
</dbReference>
<dbReference type="Pfam" id="PF13417">
    <property type="entry name" value="GST_N_3"/>
    <property type="match status" value="1"/>
</dbReference>
<dbReference type="InterPro" id="IPR004046">
    <property type="entry name" value="GST_C"/>
</dbReference>